<name>A0A915IWB9_ROMCU</name>
<organism evidence="1 2">
    <name type="scientific">Romanomermis culicivorax</name>
    <name type="common">Nematode worm</name>
    <dbReference type="NCBI Taxonomy" id="13658"/>
    <lineage>
        <taxon>Eukaryota</taxon>
        <taxon>Metazoa</taxon>
        <taxon>Ecdysozoa</taxon>
        <taxon>Nematoda</taxon>
        <taxon>Enoplea</taxon>
        <taxon>Dorylaimia</taxon>
        <taxon>Mermithida</taxon>
        <taxon>Mermithoidea</taxon>
        <taxon>Mermithidae</taxon>
        <taxon>Romanomermis</taxon>
    </lineage>
</organism>
<evidence type="ECO:0000313" key="1">
    <source>
        <dbReference type="Proteomes" id="UP000887565"/>
    </source>
</evidence>
<dbReference type="Proteomes" id="UP000887565">
    <property type="component" value="Unplaced"/>
</dbReference>
<proteinExistence type="predicted"/>
<protein>
    <submittedName>
        <fullName evidence="2">Uncharacterized protein</fullName>
    </submittedName>
</protein>
<keyword evidence="1" id="KW-1185">Reference proteome</keyword>
<reference evidence="2" key="1">
    <citation type="submission" date="2022-11" db="UniProtKB">
        <authorList>
            <consortium name="WormBaseParasite"/>
        </authorList>
    </citation>
    <scope>IDENTIFICATION</scope>
</reference>
<accession>A0A915IWB9</accession>
<dbReference type="WBParaSite" id="nRc.2.0.1.t18379-RA">
    <property type="protein sequence ID" value="nRc.2.0.1.t18379-RA"/>
    <property type="gene ID" value="nRc.2.0.1.g18379"/>
</dbReference>
<dbReference type="AlphaFoldDB" id="A0A915IWB9"/>
<sequence length="64" mass="7620">MNLYLRIAATLPMTENVIFFGVPRRIILITFILPERERILFKKYFYNCSKLMGCQLLISCFPKM</sequence>
<evidence type="ECO:0000313" key="2">
    <source>
        <dbReference type="WBParaSite" id="nRc.2.0.1.t18379-RA"/>
    </source>
</evidence>